<dbReference type="EMBL" id="JAHRID010000001">
    <property type="protein sequence ID" value="MBV2127957.1"/>
    <property type="molecule type" value="Genomic_DNA"/>
</dbReference>
<reference evidence="1 2" key="1">
    <citation type="submission" date="2021-06" db="EMBL/GenBank/DDBJ databases">
        <title>Rheinheimera indica sp. nov., isolated from deep-sea sediment.</title>
        <authorList>
            <person name="Wang Z."/>
            <person name="Zhang X.-Y."/>
        </authorList>
    </citation>
    <scope>NUCLEOTIDE SEQUENCE [LARGE SCALE GENOMIC DNA]</scope>
    <source>
        <strain evidence="1 2">SM2107</strain>
    </source>
</reference>
<gene>
    <name evidence="1" type="ORF">KQY15_02440</name>
</gene>
<protein>
    <submittedName>
        <fullName evidence="1">Uncharacterized protein</fullName>
    </submittedName>
</protein>
<evidence type="ECO:0000313" key="1">
    <source>
        <dbReference type="EMBL" id="MBV2127957.1"/>
    </source>
</evidence>
<sequence>MSKLFYLRDTRSNTGSNASFWAIKGGYTTNLKAAEVFTEERALRQHQSRETDLPVAVEFVALKTRQRVDFQNVDQSPTLRDGDKHVVIFNGRWDGNDVLFIGDHGRTFDFEDAAVFELEEACELAATNPNYRIQPYDDMAAIARTTIDATHVRPQACADFAGFTLNKPPKPRKPVYRCCCGVFMSEYQYYATDCSRCGVSNRP</sequence>
<name>A0ABS6MGM0_9GAMM</name>
<evidence type="ECO:0000313" key="2">
    <source>
        <dbReference type="Proteomes" id="UP000704611"/>
    </source>
</evidence>
<keyword evidence="2" id="KW-1185">Reference proteome</keyword>
<comment type="caution">
    <text evidence="1">The sequence shown here is derived from an EMBL/GenBank/DDBJ whole genome shotgun (WGS) entry which is preliminary data.</text>
</comment>
<dbReference type="Proteomes" id="UP000704611">
    <property type="component" value="Unassembled WGS sequence"/>
</dbReference>
<dbReference type="RefSeq" id="WP_217666880.1">
    <property type="nucleotide sequence ID" value="NZ_JAHRID010000001.1"/>
</dbReference>
<organism evidence="1 2">
    <name type="scientific">Arsukibacterium indicum</name>
    <dbReference type="NCBI Taxonomy" id="2848612"/>
    <lineage>
        <taxon>Bacteria</taxon>
        <taxon>Pseudomonadati</taxon>
        <taxon>Pseudomonadota</taxon>
        <taxon>Gammaproteobacteria</taxon>
        <taxon>Chromatiales</taxon>
        <taxon>Chromatiaceae</taxon>
        <taxon>Arsukibacterium</taxon>
    </lineage>
</organism>
<accession>A0ABS6MGM0</accession>
<proteinExistence type="predicted"/>